<feature type="signal peptide" evidence="1">
    <location>
        <begin position="1"/>
        <end position="21"/>
    </location>
</feature>
<evidence type="ECO:0000313" key="3">
    <source>
        <dbReference type="Proteomes" id="UP001501788"/>
    </source>
</evidence>
<protein>
    <submittedName>
        <fullName evidence="2">DUF3833 domain-containing protein</fullName>
    </submittedName>
</protein>
<evidence type="ECO:0000256" key="1">
    <source>
        <dbReference type="SAM" id="SignalP"/>
    </source>
</evidence>
<reference evidence="3" key="1">
    <citation type="journal article" date="2019" name="Int. J. Syst. Evol. Microbiol.">
        <title>The Global Catalogue of Microorganisms (GCM) 10K type strain sequencing project: providing services to taxonomists for standard genome sequencing and annotation.</title>
        <authorList>
            <consortium name="The Broad Institute Genomics Platform"/>
            <consortium name="The Broad Institute Genome Sequencing Center for Infectious Disease"/>
            <person name="Wu L."/>
            <person name="Ma J."/>
        </authorList>
    </citation>
    <scope>NUCLEOTIDE SEQUENCE [LARGE SCALE GENOMIC DNA]</scope>
    <source>
        <strain evidence="3">JCM 31890</strain>
    </source>
</reference>
<dbReference type="InterPro" id="IPR024409">
    <property type="entry name" value="DUF3833"/>
</dbReference>
<dbReference type="Pfam" id="PF12915">
    <property type="entry name" value="DUF3833"/>
    <property type="match status" value="1"/>
</dbReference>
<accession>A0ABP8LBV7</accession>
<dbReference type="EMBL" id="BAABEX010000024">
    <property type="protein sequence ID" value="GAA4426057.1"/>
    <property type="molecule type" value="Genomic_DNA"/>
</dbReference>
<dbReference type="PROSITE" id="PS51257">
    <property type="entry name" value="PROKAR_LIPOPROTEIN"/>
    <property type="match status" value="1"/>
</dbReference>
<organism evidence="2 3">
    <name type="scientific">Acidovorax lacteus</name>
    <dbReference type="NCBI Taxonomy" id="1924988"/>
    <lineage>
        <taxon>Bacteria</taxon>
        <taxon>Pseudomonadati</taxon>
        <taxon>Pseudomonadota</taxon>
        <taxon>Betaproteobacteria</taxon>
        <taxon>Burkholderiales</taxon>
        <taxon>Comamonadaceae</taxon>
        <taxon>Acidovorax</taxon>
    </lineage>
</organism>
<keyword evidence="1" id="KW-0732">Signal</keyword>
<dbReference type="Proteomes" id="UP001501788">
    <property type="component" value="Unassembled WGS sequence"/>
</dbReference>
<dbReference type="RefSeq" id="WP_345064648.1">
    <property type="nucleotide sequence ID" value="NZ_BAABEX010000024.1"/>
</dbReference>
<feature type="chain" id="PRO_5046767806" evidence="1">
    <location>
        <begin position="22"/>
        <end position="179"/>
    </location>
</feature>
<sequence>MQRRSLLLAAAATPLALTGCASQSLSDYQAEKPVLDLARYFNGTVDAWGIFQDRSGRIVRRFTVVMDCRWEGNQGVLDEAFTYSDGSTQRRIWRLTKHADGRYTGTAEDVVGEASGQTVGNAFRWTYTLALPVDGTVYHVDLDDWMYLVDDRVMLNRATMSKFGVRLGEITLSFTKRTP</sequence>
<proteinExistence type="predicted"/>
<name>A0ABP8LBV7_9BURK</name>
<gene>
    <name evidence="2" type="ORF">GCM10023090_21480</name>
</gene>
<evidence type="ECO:0000313" key="2">
    <source>
        <dbReference type="EMBL" id="GAA4426057.1"/>
    </source>
</evidence>
<keyword evidence="3" id="KW-1185">Reference proteome</keyword>
<comment type="caution">
    <text evidence="2">The sequence shown here is derived from an EMBL/GenBank/DDBJ whole genome shotgun (WGS) entry which is preliminary data.</text>
</comment>